<dbReference type="InterPro" id="IPR052090">
    <property type="entry name" value="Cytolytic_pore-forming_toxin"/>
</dbReference>
<dbReference type="SUPFAM" id="SSF52540">
    <property type="entry name" value="P-loop containing nucleoside triphosphate hydrolases"/>
    <property type="match status" value="1"/>
</dbReference>
<gene>
    <name evidence="6" type="ORF">DGAL_LOCUS1006</name>
</gene>
<evidence type="ECO:0000313" key="7">
    <source>
        <dbReference type="Proteomes" id="UP000789390"/>
    </source>
</evidence>
<feature type="coiled-coil region" evidence="3">
    <location>
        <begin position="1075"/>
        <end position="1123"/>
    </location>
</feature>
<dbReference type="FunFam" id="3.40.50.300:FF:002209">
    <property type="entry name" value="Uncharacterized protein"/>
    <property type="match status" value="1"/>
</dbReference>
<feature type="coiled-coil region" evidence="3">
    <location>
        <begin position="1202"/>
        <end position="1250"/>
    </location>
</feature>
<dbReference type="OrthoDB" id="2386367at2759"/>
<reference evidence="6" key="1">
    <citation type="submission" date="2021-11" db="EMBL/GenBank/DDBJ databases">
        <authorList>
            <person name="Schell T."/>
        </authorList>
    </citation>
    <scope>NUCLEOTIDE SEQUENCE</scope>
    <source>
        <strain evidence="6">M5</strain>
    </source>
</reference>
<protein>
    <recommendedName>
        <fullName evidence="5">Fibronectin type-III domain-containing protein</fullName>
    </recommendedName>
</protein>
<dbReference type="Proteomes" id="UP000789390">
    <property type="component" value="Unassembled WGS sequence"/>
</dbReference>
<name>A0A8J2RMA1_9CRUS</name>
<dbReference type="Pfam" id="PF04548">
    <property type="entry name" value="AIG1"/>
    <property type="match status" value="1"/>
</dbReference>
<evidence type="ECO:0000256" key="3">
    <source>
        <dbReference type="SAM" id="Coils"/>
    </source>
</evidence>
<dbReference type="InterPro" id="IPR027417">
    <property type="entry name" value="P-loop_NTPase"/>
</dbReference>
<dbReference type="PANTHER" id="PTHR31594">
    <property type="entry name" value="AIG1-TYPE G DOMAIN-CONTAINING PROTEIN"/>
    <property type="match status" value="1"/>
</dbReference>
<evidence type="ECO:0000256" key="1">
    <source>
        <dbReference type="ARBA" id="ARBA00008535"/>
    </source>
</evidence>
<evidence type="ECO:0000256" key="2">
    <source>
        <dbReference type="ARBA" id="ARBA00022741"/>
    </source>
</evidence>
<evidence type="ECO:0000256" key="4">
    <source>
        <dbReference type="SAM" id="MobiDB-lite"/>
    </source>
</evidence>
<dbReference type="PANTHER" id="PTHR31594:SF14">
    <property type="entry name" value="FIBRONECTIN TYPE-III DOMAIN-CONTAINING PROTEIN"/>
    <property type="match status" value="1"/>
</dbReference>
<dbReference type="Gene3D" id="2.60.40.10">
    <property type="entry name" value="Immunoglobulins"/>
    <property type="match status" value="2"/>
</dbReference>
<keyword evidence="7" id="KW-1185">Reference proteome</keyword>
<dbReference type="InterPro" id="IPR036116">
    <property type="entry name" value="FN3_sf"/>
</dbReference>
<dbReference type="InterPro" id="IPR006703">
    <property type="entry name" value="G_AIG1"/>
</dbReference>
<feature type="domain" description="Fibronectin type-III" evidence="5">
    <location>
        <begin position="573"/>
        <end position="665"/>
    </location>
</feature>
<dbReference type="Gene3D" id="3.40.50.300">
    <property type="entry name" value="P-loop containing nucleotide triphosphate hydrolases"/>
    <property type="match status" value="1"/>
</dbReference>
<evidence type="ECO:0000259" key="5">
    <source>
        <dbReference type="PROSITE" id="PS50853"/>
    </source>
</evidence>
<organism evidence="6 7">
    <name type="scientific">Daphnia galeata</name>
    <dbReference type="NCBI Taxonomy" id="27404"/>
    <lineage>
        <taxon>Eukaryota</taxon>
        <taxon>Metazoa</taxon>
        <taxon>Ecdysozoa</taxon>
        <taxon>Arthropoda</taxon>
        <taxon>Crustacea</taxon>
        <taxon>Branchiopoda</taxon>
        <taxon>Diplostraca</taxon>
        <taxon>Cladocera</taxon>
        <taxon>Anomopoda</taxon>
        <taxon>Daphniidae</taxon>
        <taxon>Daphnia</taxon>
    </lineage>
</organism>
<evidence type="ECO:0000313" key="6">
    <source>
        <dbReference type="EMBL" id="CAH0098898.1"/>
    </source>
</evidence>
<dbReference type="GO" id="GO:0005525">
    <property type="term" value="F:GTP binding"/>
    <property type="evidence" value="ECO:0007669"/>
    <property type="project" value="InterPro"/>
</dbReference>
<dbReference type="SMART" id="SM00060">
    <property type="entry name" value="FN3"/>
    <property type="match status" value="2"/>
</dbReference>
<dbReference type="PROSITE" id="PS50853">
    <property type="entry name" value="FN3"/>
    <property type="match status" value="1"/>
</dbReference>
<dbReference type="EMBL" id="CAKKLH010000010">
    <property type="protein sequence ID" value="CAH0098898.1"/>
    <property type="molecule type" value="Genomic_DNA"/>
</dbReference>
<accession>A0A8J2RMA1</accession>
<dbReference type="InterPro" id="IPR013783">
    <property type="entry name" value="Ig-like_fold"/>
</dbReference>
<dbReference type="CDD" id="cd00063">
    <property type="entry name" value="FN3"/>
    <property type="match status" value="2"/>
</dbReference>
<dbReference type="CDD" id="cd00882">
    <property type="entry name" value="Ras_like_GTPase"/>
    <property type="match status" value="1"/>
</dbReference>
<comment type="caution">
    <text evidence="6">The sequence shown here is derived from an EMBL/GenBank/DDBJ whole genome shotgun (WGS) entry which is preliminary data.</text>
</comment>
<keyword evidence="3" id="KW-0175">Coiled coil</keyword>
<dbReference type="Pfam" id="PF00041">
    <property type="entry name" value="fn3"/>
    <property type="match status" value="1"/>
</dbReference>
<feature type="region of interest" description="Disordered" evidence="4">
    <location>
        <begin position="1310"/>
        <end position="1334"/>
    </location>
</feature>
<sequence>MSSSFAAIKMLALGRNFTIGTLYNHTEDVVVPNMRLWDPNEVSRIAVVKSEPKQTVKIHSIVTEQSSEDEDDVDDDEHGSLLSDLGMDNHSAMSLMAGLLRPTLAGAWQFAIDQTDFSMGSFDRCPKVAVHCRSSSRKLSVDPTRLEIICRPERIIKSQATHVVVAVTYGLEAFCIFSSEFGADDAAVAKTLDYAHYFANGLLNGRNRLEMDQDEEGEEEDGSLCLIPLDLQCILYSDLIGVKSGQSWTSRDVVEQYETCRKVMEHPTNAAVPLRVWLYPLHKLMPTEASISKIPRNILDLPRDLVIRWQKLWNRLRRVCRETDSLVQELVILDALQSSTGNNWIPPNYRQRIKNFDGLMVKFTSALRFKLLPEWTTSVRKGVGLSAETMLEIVKTIENKSPFITKGLSRWLSHQRHQINTLTMLGQLSGIRFLFGAAQLKRETRNQEDGQSFAVVLHLPSLAEQSDSLVHEMSRFVDVFSTSHPSSWIRWTNRNTAGLDINRISVARRRFFIAGQEFSDWVTNCNRDTTNVKYMVFYDDELSHDSETILPVVKLYDSSSADVLVNNYIIPKAPSEVTVKKNYRGVIQLSWMTAEEEVEQPSFLLQYRIINRSGDKWDSIQHNSTTITINYLQSEETYLFRVAAVTIGGRSPFSPVSCEVTINPVCPPPMGLNCRCATNTSITIYWFHFSLDELEGDGEVLSETDSEEEKEITMKSFAVECWADGNQDSSFIQRSTTSQIITLEPLVPDTVYCVQVRAVCTDPSGSIFYSSACRILKTRTRREAERPAVIVRRASKKCFGDKCPGIDFYTLPLKKHHGAQTQGIGHYVFGESSYLALTGKRRQRTILMLGATGSGKSTLINAMVNYMMGVEWNDDFRFKLIDEPAEKSQAHSQTDLVTTYDLYEMKGSRLNYSLTVVDTPGFGDTRGLEKDKKIMQQIQDYFQCRHGIQQLEAVCFVVQSSLPRLTATQQYIFDSILSIFGQDIKDNIRLMVTFADNAEPPVLGAVKEAGIPSPMDPATGLPLHHKFNNSIFFTSNKGDRQTNEFNRTYFDMAVEGFEKFFDDLSRMKAKSLTLTREVLEERKRLEALVEGLQLRTQIKLTRIDEFQQIKKILTENREQMDANKNFEFEVEFLVPKATNISRTGQFTTNCHKCRTTCHFPCSQAHDVDKHRCSVMNSSGNCMICKCHWKEHFNQKFRYEMEKKKVKRSSDAIRQQYQEASSEAITNEQLLDRIQKEIDEYEEQLMELMQATYPCIQRLNEIALRPHPFSAPAYIDLMIAAEKREHRTGYQQRIGTLQKLRQMADITAKLIRDQQSTRLPPPTTRPQRQTDGFGNRRLSSLFHSSIASLFSPSPRLKE</sequence>
<keyword evidence="2" id="KW-0547">Nucleotide-binding</keyword>
<proteinExistence type="inferred from homology"/>
<dbReference type="InterPro" id="IPR003961">
    <property type="entry name" value="FN3_dom"/>
</dbReference>
<comment type="similarity">
    <text evidence="1">Belongs to the TRAFAC class TrmE-Era-EngA-EngB-Septin-like GTPase superfamily. AIG1/Toc34/Toc159-like paraseptin GTPase family. IAN subfamily.</text>
</comment>
<dbReference type="SUPFAM" id="SSF49265">
    <property type="entry name" value="Fibronectin type III"/>
    <property type="match status" value="1"/>
</dbReference>